<organism evidence="1 2">
    <name type="scientific">Oikopleura dioica</name>
    <name type="common">Tunicate</name>
    <dbReference type="NCBI Taxonomy" id="34765"/>
    <lineage>
        <taxon>Eukaryota</taxon>
        <taxon>Metazoa</taxon>
        <taxon>Chordata</taxon>
        <taxon>Tunicata</taxon>
        <taxon>Appendicularia</taxon>
        <taxon>Copelata</taxon>
        <taxon>Oikopleuridae</taxon>
        <taxon>Oikopleura</taxon>
    </lineage>
</organism>
<dbReference type="AlphaFoldDB" id="E4XP47"/>
<name>E4XP47_OIKDI</name>
<dbReference type="Proteomes" id="UP000001307">
    <property type="component" value="Unassembled WGS sequence"/>
</dbReference>
<evidence type="ECO:0000313" key="1">
    <source>
        <dbReference type="EMBL" id="CBY11635.1"/>
    </source>
</evidence>
<sequence length="284" mass="32163">MNKTDECYICAEKKRENPSLDAKAKSDEPTWHYAGFEYCYNHAKEKLVDMERRMMNKRVEANTVADDVKADEKAYRKSKTAAARALESAIFAKEQKEQFARAMNLIVKPVSEIALIKFEKQLGLRGGSGNYSINEVRKPGEGMGTKETKDVLKLIGLGAASVNFEFKSKGEEGVLMAVAEGKWKIHADCYPGTGKDLNFDAIDFYLEAESETFMVEVDVLFVDRDGKVKKSVKLLERDQGTKDRRQGGAYDLSLKDCKWTRNPDEAAAYELIQDYTLRFNVQLF</sequence>
<dbReference type="InParanoid" id="E4XP47"/>
<evidence type="ECO:0000313" key="2">
    <source>
        <dbReference type="Proteomes" id="UP000001307"/>
    </source>
</evidence>
<keyword evidence="2" id="KW-1185">Reference proteome</keyword>
<reference evidence="1 2" key="1">
    <citation type="journal article" date="2010" name="Science">
        <title>Plasticity of animal genome architecture unmasked by rapid evolution of a pelagic tunicate.</title>
        <authorList>
            <person name="Denoeud F."/>
            <person name="Henriet S."/>
            <person name="Mungpakdee S."/>
            <person name="Aury J.M."/>
            <person name="Da Silva C."/>
            <person name="Brinkmann H."/>
            <person name="Mikhaleva J."/>
            <person name="Olsen L.C."/>
            <person name="Jubin C."/>
            <person name="Canestro C."/>
            <person name="Bouquet J.M."/>
            <person name="Danks G."/>
            <person name="Poulain J."/>
            <person name="Campsteijn C."/>
            <person name="Adamski M."/>
            <person name="Cross I."/>
            <person name="Yadetie F."/>
            <person name="Muffato M."/>
            <person name="Louis A."/>
            <person name="Butcher S."/>
            <person name="Tsagkogeorga G."/>
            <person name="Konrad A."/>
            <person name="Singh S."/>
            <person name="Jensen M.F."/>
            <person name="Cong E.H."/>
            <person name="Eikeseth-Otteraa H."/>
            <person name="Noel B."/>
            <person name="Anthouard V."/>
            <person name="Porcel B.M."/>
            <person name="Kachouri-Lafond R."/>
            <person name="Nishino A."/>
            <person name="Ugolini M."/>
            <person name="Chourrout P."/>
            <person name="Nishida H."/>
            <person name="Aasland R."/>
            <person name="Huzurbazar S."/>
            <person name="Westhof E."/>
            <person name="Delsuc F."/>
            <person name="Lehrach H."/>
            <person name="Reinhardt R."/>
            <person name="Weissenbach J."/>
            <person name="Roy S.W."/>
            <person name="Artiguenave F."/>
            <person name="Postlethwait J.H."/>
            <person name="Manak J.R."/>
            <person name="Thompson E.M."/>
            <person name="Jaillon O."/>
            <person name="Du Pasquier L."/>
            <person name="Boudinot P."/>
            <person name="Liberles D.A."/>
            <person name="Volff J.N."/>
            <person name="Philippe H."/>
            <person name="Lenhard B."/>
            <person name="Roest Crollius H."/>
            <person name="Wincker P."/>
            <person name="Chourrout D."/>
        </authorList>
    </citation>
    <scope>NUCLEOTIDE SEQUENCE [LARGE SCALE GENOMIC DNA]</scope>
</reference>
<gene>
    <name evidence="1" type="ORF">GSOID_T00016808001</name>
</gene>
<accession>E4XP47</accession>
<dbReference type="EMBL" id="FN653089">
    <property type="protein sequence ID" value="CBY11635.1"/>
    <property type="molecule type" value="Genomic_DNA"/>
</dbReference>
<proteinExistence type="predicted"/>
<protein>
    <submittedName>
        <fullName evidence="1">Uncharacterized protein</fullName>
    </submittedName>
</protein>